<dbReference type="EMBL" id="JEMA01000154">
    <property type="protein sequence ID" value="KYF73990.1"/>
    <property type="molecule type" value="Genomic_DNA"/>
</dbReference>
<sequence length="179" mass="17811">GTGGGASATTSGSGAAGGEATYACASLGDPCTTCLSLRCQESYCACQQSPECAALANCYLLCAAGDRGCEQTCLTAHEAGISDSFLEGGCASELCRVQCPSRGPVSLCETCLFSRCAADMNACIADPSCRALRACADACKAGDAVCEERCAAQYEDGGQAAGRVAACEGDVCRAACEGG</sequence>
<accession>A0A150R146</accession>
<protein>
    <submittedName>
        <fullName evidence="1">Uncharacterized protein</fullName>
    </submittedName>
</protein>
<name>A0A150R146_SORCE</name>
<dbReference type="AlphaFoldDB" id="A0A150R146"/>
<gene>
    <name evidence="1" type="ORF">BE15_35520</name>
</gene>
<organism evidence="1 2">
    <name type="scientific">Sorangium cellulosum</name>
    <name type="common">Polyangium cellulosum</name>
    <dbReference type="NCBI Taxonomy" id="56"/>
    <lineage>
        <taxon>Bacteria</taxon>
        <taxon>Pseudomonadati</taxon>
        <taxon>Myxococcota</taxon>
        <taxon>Polyangia</taxon>
        <taxon>Polyangiales</taxon>
        <taxon>Polyangiaceae</taxon>
        <taxon>Sorangium</taxon>
    </lineage>
</organism>
<dbReference type="RefSeq" id="WP_061605448.1">
    <property type="nucleotide sequence ID" value="NZ_JEMA01000154.1"/>
</dbReference>
<evidence type="ECO:0000313" key="1">
    <source>
        <dbReference type="EMBL" id="KYF73990.1"/>
    </source>
</evidence>
<feature type="non-terminal residue" evidence="1">
    <location>
        <position position="1"/>
    </location>
</feature>
<proteinExistence type="predicted"/>
<comment type="caution">
    <text evidence="1">The sequence shown here is derived from an EMBL/GenBank/DDBJ whole genome shotgun (WGS) entry which is preliminary data.</text>
</comment>
<reference evidence="1 2" key="1">
    <citation type="submission" date="2014-02" db="EMBL/GenBank/DDBJ databases">
        <title>The small core and large imbalanced accessory genome model reveals a collaborative survival strategy of Sorangium cellulosum strains in nature.</title>
        <authorList>
            <person name="Han K."/>
            <person name="Peng R."/>
            <person name="Blom J."/>
            <person name="Li Y.-Z."/>
        </authorList>
    </citation>
    <scope>NUCLEOTIDE SEQUENCE [LARGE SCALE GENOMIC DNA]</scope>
    <source>
        <strain evidence="1 2">So0008-312</strain>
    </source>
</reference>
<dbReference type="Proteomes" id="UP000075260">
    <property type="component" value="Unassembled WGS sequence"/>
</dbReference>
<evidence type="ECO:0000313" key="2">
    <source>
        <dbReference type="Proteomes" id="UP000075260"/>
    </source>
</evidence>